<dbReference type="PROSITE" id="PS00330">
    <property type="entry name" value="HEMOLYSIN_CALCIUM"/>
    <property type="match status" value="4"/>
</dbReference>
<dbReference type="InterPro" id="IPR001343">
    <property type="entry name" value="Hemolysn_Ca-bd"/>
</dbReference>
<dbReference type="OrthoDB" id="3755848at2"/>
<dbReference type="Pfam" id="PF00353">
    <property type="entry name" value="HemolysinCabind"/>
    <property type="match status" value="4"/>
</dbReference>
<dbReference type="InterPro" id="IPR011049">
    <property type="entry name" value="Serralysin-like_metalloprot_C"/>
</dbReference>
<dbReference type="PANTHER" id="PTHR38340">
    <property type="entry name" value="S-LAYER PROTEIN"/>
    <property type="match status" value="1"/>
</dbReference>
<dbReference type="STRING" id="1045774.SAMN05421872_1152"/>
<dbReference type="EMBL" id="FMZM01000015">
    <property type="protein sequence ID" value="SDE10463.1"/>
    <property type="molecule type" value="Genomic_DNA"/>
</dbReference>
<dbReference type="RefSeq" id="WP_139175802.1">
    <property type="nucleotide sequence ID" value="NZ_FMZM01000015.1"/>
</dbReference>
<feature type="compositionally biased region" description="Gly residues" evidence="3">
    <location>
        <begin position="180"/>
        <end position="190"/>
    </location>
</feature>
<keyword evidence="5" id="KW-1185">Reference proteome</keyword>
<name>A0A1G7A710_9ACTN</name>
<feature type="region of interest" description="Disordered" evidence="3">
    <location>
        <begin position="99"/>
        <end position="210"/>
    </location>
</feature>
<comment type="subcellular location">
    <subcellularLocation>
        <location evidence="1">Secreted</location>
    </subcellularLocation>
</comment>
<dbReference type="PRINTS" id="PR00313">
    <property type="entry name" value="CABNDNGRPT"/>
</dbReference>
<organism evidence="4 5">
    <name type="scientific">Nocardioides lianchengensis</name>
    <dbReference type="NCBI Taxonomy" id="1045774"/>
    <lineage>
        <taxon>Bacteria</taxon>
        <taxon>Bacillati</taxon>
        <taxon>Actinomycetota</taxon>
        <taxon>Actinomycetes</taxon>
        <taxon>Propionibacteriales</taxon>
        <taxon>Nocardioidaceae</taxon>
        <taxon>Nocardioides</taxon>
    </lineage>
</organism>
<dbReference type="Proteomes" id="UP000199034">
    <property type="component" value="Unassembled WGS sequence"/>
</dbReference>
<evidence type="ECO:0000256" key="3">
    <source>
        <dbReference type="SAM" id="MobiDB-lite"/>
    </source>
</evidence>
<dbReference type="SUPFAM" id="SSF51120">
    <property type="entry name" value="beta-Roll"/>
    <property type="match status" value="2"/>
</dbReference>
<evidence type="ECO:0000313" key="4">
    <source>
        <dbReference type="EMBL" id="SDE10463.1"/>
    </source>
</evidence>
<dbReference type="GO" id="GO:0005576">
    <property type="term" value="C:extracellular region"/>
    <property type="evidence" value="ECO:0007669"/>
    <property type="project" value="UniProtKB-SubCell"/>
</dbReference>
<dbReference type="InterPro" id="IPR018511">
    <property type="entry name" value="Hemolysin-typ_Ca-bd_CS"/>
</dbReference>
<feature type="compositionally biased region" description="Low complexity" evidence="3">
    <location>
        <begin position="161"/>
        <end position="170"/>
    </location>
</feature>
<evidence type="ECO:0000256" key="1">
    <source>
        <dbReference type="ARBA" id="ARBA00004613"/>
    </source>
</evidence>
<reference evidence="4 5" key="1">
    <citation type="submission" date="2016-10" db="EMBL/GenBank/DDBJ databases">
        <authorList>
            <person name="de Groot N.N."/>
        </authorList>
    </citation>
    <scope>NUCLEOTIDE SEQUENCE [LARGE SCALE GENOMIC DNA]</scope>
    <source>
        <strain evidence="4 5">CGMCC 4.6858</strain>
    </source>
</reference>
<evidence type="ECO:0000256" key="2">
    <source>
        <dbReference type="ARBA" id="ARBA00022525"/>
    </source>
</evidence>
<protein>
    <submittedName>
        <fullName evidence="4">Hemolysin-type calcium-binding repeat-containing protein</fullName>
    </submittedName>
</protein>
<dbReference type="InterPro" id="IPR050557">
    <property type="entry name" value="RTX_toxin/Mannuronan_C5-epim"/>
</dbReference>
<evidence type="ECO:0000313" key="5">
    <source>
        <dbReference type="Proteomes" id="UP000199034"/>
    </source>
</evidence>
<dbReference type="AlphaFoldDB" id="A0A1G7A710"/>
<keyword evidence="2" id="KW-0964">Secreted</keyword>
<dbReference type="PANTHER" id="PTHR38340:SF1">
    <property type="entry name" value="S-LAYER PROTEIN"/>
    <property type="match status" value="1"/>
</dbReference>
<accession>A0A1G7A710</accession>
<dbReference type="Gene3D" id="2.150.10.10">
    <property type="entry name" value="Serralysin-like metalloprotease, C-terminal"/>
    <property type="match status" value="3"/>
</dbReference>
<dbReference type="GO" id="GO:0005509">
    <property type="term" value="F:calcium ion binding"/>
    <property type="evidence" value="ECO:0007669"/>
    <property type="project" value="InterPro"/>
</dbReference>
<proteinExistence type="predicted"/>
<sequence>MRAHHLRTIVVRGTTLTTALLTALTGSLLVVVLTPAPAHAVVRTSTGVVCTIVGTQGRDVLQGTRGRDVICGRGGNDVIDGRGGNDLLDGGAGNDRLAGAGGDDVLVGGTGRDRLDGATGNDRALGGPGDDRIEGGSGNDRLDGGGGSDDATGDRGDDVVDGAAGNDDLAGGAGDDRLTGGPGADTGAGETGDDVILGNVGDDELSGGLGQDAVDGGAGFNVCDVPSESSDRQVRCATDTAKPVVRAISLSRTTVDVSAQAQTIRVRARITDDTGVKRVDIGGGASLASGTTRDGIWVGTIQVPRFVNPGPRDLGIGVLDRVGRTGSAYRSSAYTIVNTVYDRQRPVLQSLQLSAASVDVRAAARSITATVRVTDDLAGPTDLYVCPSHAWPTGTPSFRQDGACTLLSQVSGSARNSVWRGTFDIPRGAQGGTWNAAVWIGDAAGNFDTDYWLGPDELAAQDVVDEPRYRAIPGGGGVFRVVGSNPDTHAPVLTSLRLSPSPVDTSRGAVQVTAEIAGTDVEGITDAFLYVGGTPTQSTGMPGLEEIDIALVQGFIRVGGTAKNGTWRATFVVPGGTPDGRYRIQVGLQDRAHFESWVSPDPDWAGEAHLLDDTLASTGAYFVVANSE</sequence>
<gene>
    <name evidence="4" type="ORF">SAMN05421872_1152</name>
</gene>